<protein>
    <submittedName>
        <fullName evidence="2">Uncharacterized protein</fullName>
    </submittedName>
</protein>
<dbReference type="EMBL" id="BNAW01000030">
    <property type="protein sequence ID" value="GHG30203.1"/>
    <property type="molecule type" value="Genomic_DNA"/>
</dbReference>
<name>A0ABQ3KIZ0_9PSEU</name>
<gene>
    <name evidence="2" type="ORF">GCM10017567_57620</name>
</gene>
<evidence type="ECO:0000313" key="3">
    <source>
        <dbReference type="Proteomes" id="UP000649955"/>
    </source>
</evidence>
<dbReference type="Proteomes" id="UP000649955">
    <property type="component" value="Unassembled WGS sequence"/>
</dbReference>
<evidence type="ECO:0000256" key="1">
    <source>
        <dbReference type="SAM" id="MobiDB-lite"/>
    </source>
</evidence>
<proteinExistence type="predicted"/>
<reference evidence="3" key="1">
    <citation type="journal article" date="2019" name="Int. J. Syst. Evol. Microbiol.">
        <title>The Global Catalogue of Microorganisms (GCM) 10K type strain sequencing project: providing services to taxonomists for standard genome sequencing and annotation.</title>
        <authorList>
            <consortium name="The Broad Institute Genomics Platform"/>
            <consortium name="The Broad Institute Genome Sequencing Center for Infectious Disease"/>
            <person name="Wu L."/>
            <person name="Ma J."/>
        </authorList>
    </citation>
    <scope>NUCLEOTIDE SEQUENCE [LARGE SCALE GENOMIC DNA]</scope>
    <source>
        <strain evidence="3">CGMCC 4.7680</strain>
    </source>
</reference>
<accession>A0ABQ3KIZ0</accession>
<feature type="region of interest" description="Disordered" evidence="1">
    <location>
        <begin position="37"/>
        <end position="69"/>
    </location>
</feature>
<sequence length="69" mass="7265">MVPMGRTWRLPGGPTGHWWVGDVAGESTAAVAARAPVPATNKGVGDWSRRSPAEFGAQRVRGGVGDPRR</sequence>
<organism evidence="2 3">
    <name type="scientific">Amycolatopsis bullii</name>
    <dbReference type="NCBI Taxonomy" id="941987"/>
    <lineage>
        <taxon>Bacteria</taxon>
        <taxon>Bacillati</taxon>
        <taxon>Actinomycetota</taxon>
        <taxon>Actinomycetes</taxon>
        <taxon>Pseudonocardiales</taxon>
        <taxon>Pseudonocardiaceae</taxon>
        <taxon>Amycolatopsis</taxon>
    </lineage>
</organism>
<comment type="caution">
    <text evidence="2">The sequence shown here is derived from an EMBL/GenBank/DDBJ whole genome shotgun (WGS) entry which is preliminary data.</text>
</comment>
<keyword evidence="3" id="KW-1185">Reference proteome</keyword>
<evidence type="ECO:0000313" key="2">
    <source>
        <dbReference type="EMBL" id="GHG30203.1"/>
    </source>
</evidence>